<evidence type="ECO:0000313" key="4">
    <source>
        <dbReference type="Proteomes" id="UP000239415"/>
    </source>
</evidence>
<reference evidence="3 4" key="1">
    <citation type="submission" date="2018-03" db="EMBL/GenBank/DDBJ databases">
        <title>Genomic Encyclopedia of Archaeal and Bacterial Type Strains, Phase II (KMG-II): from individual species to whole genera.</title>
        <authorList>
            <person name="Goeker M."/>
        </authorList>
    </citation>
    <scope>NUCLEOTIDE SEQUENCE [LARGE SCALE GENOMIC DNA]</scope>
    <source>
        <strain evidence="3 4">DSM 43146</strain>
    </source>
</reference>
<dbReference type="AlphaFoldDB" id="A0A2T0JZC1"/>
<sequence length="574" mass="62321">MSGHDPLALAEWQRVRRYAVPTWMIAECTEARERGDWRAACRAGRIDVGELGAAAHHAVHLAPDLLRWHLPRALGGDTTLAVDRRYVLIPGEGTLEPDSSVLTVDSPVSVEGSQRLTLGAARWADLVGERVTLLPAYLWDARYAGDLRAAVGGSAVRVPGFSADGEPLSFDALGAGDGPPGRAERSRQARPLTDSFAEAGFVIDGVVGLNRPPPECVQLPLPVPLPVVFPGPGRRAIDPMRLHHDVRLLAARTGLPTWALWLDGDRYLRFDVAGEGVWLTELTTSALELPELPGDMARYFVDLELIRCGRLTPGELHPLVRAALFPAPESSARSVLESAAAPPSPDAPAVLAPGGGAVPGSGGVFGGPGADRDAGPVRVRCRGEWHKVGVRLGRLGLESHTEAEQRRERALRAFGGEVSGCFAVEHAWHGPVGRLPRRLRAHREDLWQRMIHGGTRTVFELLDAGMDVRLRDSRGRTLMHRVRSFDHARLLPRLLADGLDVNARDKEGSTPLYLAIVHRWPGSLIIAMADAGADPHLPNQGDMSVIEHFDDILDYHEDLPADFEAAVAYLRKRA</sequence>
<feature type="repeat" description="ANK" evidence="1">
    <location>
        <begin position="474"/>
        <end position="506"/>
    </location>
</feature>
<feature type="region of interest" description="Disordered" evidence="2">
    <location>
        <begin position="169"/>
        <end position="190"/>
    </location>
</feature>
<dbReference type="PROSITE" id="PS50088">
    <property type="entry name" value="ANK_REPEAT"/>
    <property type="match status" value="1"/>
</dbReference>
<dbReference type="InterPro" id="IPR036770">
    <property type="entry name" value="Ankyrin_rpt-contain_sf"/>
</dbReference>
<evidence type="ECO:0000313" key="3">
    <source>
        <dbReference type="EMBL" id="PRX14703.1"/>
    </source>
</evidence>
<proteinExistence type="predicted"/>
<evidence type="ECO:0000256" key="1">
    <source>
        <dbReference type="PROSITE-ProRule" id="PRU00023"/>
    </source>
</evidence>
<accession>A0A2T0JZC1</accession>
<dbReference type="OrthoDB" id="3276909at2"/>
<comment type="caution">
    <text evidence="3">The sequence shown here is derived from an EMBL/GenBank/DDBJ whole genome shotgun (WGS) entry which is preliminary data.</text>
</comment>
<dbReference type="Proteomes" id="UP000239415">
    <property type="component" value="Unassembled WGS sequence"/>
</dbReference>
<dbReference type="Gene3D" id="1.25.40.20">
    <property type="entry name" value="Ankyrin repeat-containing domain"/>
    <property type="match status" value="1"/>
</dbReference>
<dbReference type="SUPFAM" id="SSF48403">
    <property type="entry name" value="Ankyrin repeat"/>
    <property type="match status" value="1"/>
</dbReference>
<dbReference type="InterPro" id="IPR002110">
    <property type="entry name" value="Ankyrin_rpt"/>
</dbReference>
<keyword evidence="1" id="KW-0040">ANK repeat</keyword>
<gene>
    <name evidence="3" type="ORF">CLV67_12389</name>
</gene>
<name>A0A2T0JZC1_9ACTN</name>
<organism evidence="3 4">
    <name type="scientific">Actinoplanes italicus</name>
    <dbReference type="NCBI Taxonomy" id="113567"/>
    <lineage>
        <taxon>Bacteria</taxon>
        <taxon>Bacillati</taxon>
        <taxon>Actinomycetota</taxon>
        <taxon>Actinomycetes</taxon>
        <taxon>Micromonosporales</taxon>
        <taxon>Micromonosporaceae</taxon>
        <taxon>Actinoplanes</taxon>
    </lineage>
</organism>
<dbReference type="EMBL" id="PVMZ01000023">
    <property type="protein sequence ID" value="PRX14703.1"/>
    <property type="molecule type" value="Genomic_DNA"/>
</dbReference>
<keyword evidence="4" id="KW-1185">Reference proteome</keyword>
<dbReference type="RefSeq" id="WP_106328437.1">
    <property type="nucleotide sequence ID" value="NZ_BOMO01000137.1"/>
</dbReference>
<protein>
    <submittedName>
        <fullName evidence="3">Uncharacterized protein</fullName>
    </submittedName>
</protein>
<evidence type="ECO:0000256" key="2">
    <source>
        <dbReference type="SAM" id="MobiDB-lite"/>
    </source>
</evidence>